<dbReference type="NCBIfam" id="TIGR00177">
    <property type="entry name" value="molyb_syn"/>
    <property type="match status" value="1"/>
</dbReference>
<dbReference type="Gene3D" id="3.40.980.10">
    <property type="entry name" value="MoaB/Mog-like domain"/>
    <property type="match status" value="1"/>
</dbReference>
<evidence type="ECO:0000313" key="4">
    <source>
        <dbReference type="Proteomes" id="UP000002508"/>
    </source>
</evidence>
<dbReference type="eggNOG" id="COG1058">
    <property type="taxonomic scope" value="Bacteria"/>
</dbReference>
<dbReference type="EMBL" id="CP001337">
    <property type="protein sequence ID" value="ACL25380.1"/>
    <property type="molecule type" value="Genomic_DNA"/>
</dbReference>
<organism evidence="3 4">
    <name type="scientific">Chloroflexus aggregans (strain MD-66 / DSM 9485)</name>
    <dbReference type="NCBI Taxonomy" id="326427"/>
    <lineage>
        <taxon>Bacteria</taxon>
        <taxon>Bacillati</taxon>
        <taxon>Chloroflexota</taxon>
        <taxon>Chloroflexia</taxon>
        <taxon>Chloroflexales</taxon>
        <taxon>Chloroflexineae</taxon>
        <taxon>Chloroflexaceae</taxon>
        <taxon>Chloroflexus</taxon>
    </lineage>
</organism>
<dbReference type="Pfam" id="PF18146">
    <property type="entry name" value="CinA_KH"/>
    <property type="match status" value="1"/>
</dbReference>
<dbReference type="Proteomes" id="UP000002508">
    <property type="component" value="Chromosome"/>
</dbReference>
<dbReference type="InterPro" id="IPR001453">
    <property type="entry name" value="MoaB/Mog_dom"/>
</dbReference>
<dbReference type="KEGG" id="cag:Cagg_2509"/>
<dbReference type="InterPro" id="IPR036425">
    <property type="entry name" value="MoaB/Mog-like_dom_sf"/>
</dbReference>
<dbReference type="RefSeq" id="WP_015941238.1">
    <property type="nucleotide sequence ID" value="NC_011831.1"/>
</dbReference>
<dbReference type="CDD" id="cd00885">
    <property type="entry name" value="cinA"/>
    <property type="match status" value="1"/>
</dbReference>
<dbReference type="OrthoDB" id="9801454at2"/>
<dbReference type="SMART" id="SM00852">
    <property type="entry name" value="MoCF_biosynth"/>
    <property type="match status" value="1"/>
</dbReference>
<comment type="similarity">
    <text evidence="1">Belongs to the CinA family.</text>
</comment>
<gene>
    <name evidence="3" type="ordered locus">Cagg_2509</name>
</gene>
<sequence>MDAEIIAIGSELLLGVTIDTNSAYIARQLAAAGVNVYRKTVVGDNTERITAAIREALGRADLVICTGGLGPTLDDVTREAVAAAFDRPLEFHQALLDQIAARFAAMNRPMSESNRRQAYVPAGARIIPNPRGTAPAFLIEDERGTVIVLPGVPSEMRYLFETEVIPYLRNERGITTVILVRTLHAVGLGESVIGERIADLMQQANPTVGISAKRARYELRIGARAESHAEAEALITQTEAIIRERLGPYLLGEEELPVVVAQLLRQRKLTLALYEGMIQAPVLQALLAAPDIAAQLRGVEIHPLDRPADEQAASDLAAAGASAVADRWQSDLGLGVQPATFPNEQGFTAVAFALITPTGERRLTRPFDLRSSEGREFAGTAALDLLRRYLAEESE</sequence>
<dbReference type="HAMAP" id="MF_00226_B">
    <property type="entry name" value="CinA_B"/>
    <property type="match status" value="1"/>
</dbReference>
<name>B8G3X8_CHLAD</name>
<feature type="domain" description="MoaB/Mog" evidence="2">
    <location>
        <begin position="4"/>
        <end position="170"/>
    </location>
</feature>
<dbReference type="STRING" id="326427.Cagg_2509"/>
<dbReference type="PANTHER" id="PTHR13939">
    <property type="entry name" value="NICOTINAMIDE-NUCLEOTIDE AMIDOHYDROLASE PNCC"/>
    <property type="match status" value="1"/>
</dbReference>
<dbReference type="AlphaFoldDB" id="B8G3X8"/>
<evidence type="ECO:0000313" key="3">
    <source>
        <dbReference type="EMBL" id="ACL25380.1"/>
    </source>
</evidence>
<evidence type="ECO:0000259" key="2">
    <source>
        <dbReference type="SMART" id="SM00852"/>
    </source>
</evidence>
<dbReference type="PIRSF" id="PIRSF006728">
    <property type="entry name" value="CinA"/>
    <property type="match status" value="1"/>
</dbReference>
<dbReference type="NCBIfam" id="TIGR00200">
    <property type="entry name" value="cinA_nterm"/>
    <property type="match status" value="1"/>
</dbReference>
<dbReference type="HOGENOM" id="CLU_030805_9_3_0"/>
<reference evidence="3" key="1">
    <citation type="submission" date="2008-12" db="EMBL/GenBank/DDBJ databases">
        <title>Complete sequence of Chloroflexus aggregans DSM 9485.</title>
        <authorList>
            <consortium name="US DOE Joint Genome Institute"/>
            <person name="Lucas S."/>
            <person name="Copeland A."/>
            <person name="Lapidus A."/>
            <person name="Glavina del Rio T."/>
            <person name="Dalin E."/>
            <person name="Tice H."/>
            <person name="Pitluck S."/>
            <person name="Foster B."/>
            <person name="Larimer F."/>
            <person name="Land M."/>
            <person name="Hauser L."/>
            <person name="Kyrpides N."/>
            <person name="Mikhailova N."/>
            <person name="Bryant D."/>
            <person name="Richardson P."/>
        </authorList>
    </citation>
    <scope>NUCLEOTIDE SEQUENCE</scope>
    <source>
        <strain evidence="3">DSM 9485</strain>
    </source>
</reference>
<dbReference type="InterPro" id="IPR008135">
    <property type="entry name" value="Competence-induced_CinA"/>
</dbReference>
<evidence type="ECO:0000256" key="1">
    <source>
        <dbReference type="HAMAP-Rule" id="MF_00226"/>
    </source>
</evidence>
<dbReference type="Gene3D" id="3.30.70.2860">
    <property type="match status" value="1"/>
</dbReference>
<protein>
    <recommendedName>
        <fullName evidence="1">CinA-like protein</fullName>
    </recommendedName>
</protein>
<dbReference type="SUPFAM" id="SSF53218">
    <property type="entry name" value="Molybdenum cofactor biosynthesis proteins"/>
    <property type="match status" value="1"/>
</dbReference>
<dbReference type="Pfam" id="PF00994">
    <property type="entry name" value="MoCF_biosynth"/>
    <property type="match status" value="1"/>
</dbReference>
<accession>B8G3X8</accession>
<dbReference type="PANTHER" id="PTHR13939:SF0">
    <property type="entry name" value="NMN AMIDOHYDROLASE-LIKE PROTEIN YFAY"/>
    <property type="match status" value="1"/>
</dbReference>
<keyword evidence="4" id="KW-1185">Reference proteome</keyword>
<proteinExistence type="inferred from homology"/>
<dbReference type="InterPro" id="IPR050101">
    <property type="entry name" value="CinA"/>
</dbReference>
<dbReference type="InterPro" id="IPR041424">
    <property type="entry name" value="CinA_KH"/>
</dbReference>